<dbReference type="OrthoDB" id="1916934at2"/>
<dbReference type="Proteomes" id="UP000094652">
    <property type="component" value="Chromosome"/>
</dbReference>
<name>A0A1D7XKK3_9CLOT</name>
<organism evidence="1 2">
    <name type="scientific">Clostridium taeniosporum</name>
    <dbReference type="NCBI Taxonomy" id="394958"/>
    <lineage>
        <taxon>Bacteria</taxon>
        <taxon>Bacillati</taxon>
        <taxon>Bacillota</taxon>
        <taxon>Clostridia</taxon>
        <taxon>Eubacteriales</taxon>
        <taxon>Clostridiaceae</taxon>
        <taxon>Clostridium</taxon>
    </lineage>
</organism>
<gene>
    <name evidence="1" type="ORF">BGI42_09130</name>
</gene>
<dbReference type="AlphaFoldDB" id="A0A1D7XKK3"/>
<dbReference type="STRING" id="394958.BGI42_09130"/>
<accession>A0A1D7XKK3</accession>
<evidence type="ECO:0000313" key="2">
    <source>
        <dbReference type="Proteomes" id="UP000094652"/>
    </source>
</evidence>
<keyword evidence="2" id="KW-1185">Reference proteome</keyword>
<proteinExistence type="predicted"/>
<reference evidence="2" key="1">
    <citation type="submission" date="2016-09" db="EMBL/GenBank/DDBJ databases">
        <title>Genomics of Clostridium taeniosporum, an organism which forms endospores with ribbon-like appendages.</title>
        <authorList>
            <person name="Walker J.R."/>
        </authorList>
    </citation>
    <scope>NUCLEOTIDE SEQUENCE [LARGE SCALE GENOMIC DNA]</scope>
    <source>
        <strain evidence="2">1/k</strain>
    </source>
</reference>
<dbReference type="RefSeq" id="WP_069680023.1">
    <property type="nucleotide sequence ID" value="NZ_CP017253.2"/>
</dbReference>
<protein>
    <submittedName>
        <fullName evidence="1">Uncharacterized protein</fullName>
    </submittedName>
</protein>
<dbReference type="EMBL" id="CP017253">
    <property type="protein sequence ID" value="AOR23878.1"/>
    <property type="molecule type" value="Genomic_DNA"/>
</dbReference>
<dbReference type="KEGG" id="ctae:BGI42_09130"/>
<evidence type="ECO:0000313" key="1">
    <source>
        <dbReference type="EMBL" id="AOR23878.1"/>
    </source>
</evidence>
<sequence>MDSKKYDQEKIIEEINKLKNKSSFTLDEGIKAIKILYDIKDKCEEFLIRDTIDIVIFRIAEKISFSKIAINIFKYKKIRNKLFVDEDKVIWYDGIERIGSADGIKKISYRIVDEMEEILIEKFNGHSIRINEKAFILGWK</sequence>